<proteinExistence type="predicted"/>
<reference evidence="1 2" key="1">
    <citation type="submission" date="2015-01" db="EMBL/GenBank/DDBJ databases">
        <title>Genome Sequencing of Rickettsiales.</title>
        <authorList>
            <person name="Daugherty S.C."/>
            <person name="Su Q."/>
            <person name="Abolude K."/>
            <person name="Beier-Sexton M."/>
            <person name="Carlyon J.A."/>
            <person name="Carter R."/>
            <person name="Day N.P."/>
            <person name="Dumler S.J."/>
            <person name="Dyachenko V."/>
            <person name="Godinez A."/>
            <person name="Kurtti T.J."/>
            <person name="Lichay M."/>
            <person name="Mullins K.E."/>
            <person name="Ott S."/>
            <person name="Pappas-Brown V."/>
            <person name="Paris D.H."/>
            <person name="Patel P."/>
            <person name="Richards A.L."/>
            <person name="Sadzewicz L."/>
            <person name="Sears K."/>
            <person name="Seidman D."/>
            <person name="Sengamalay N."/>
            <person name="Stenos J."/>
            <person name="Tallon L.J."/>
            <person name="Vincent G."/>
            <person name="Fraser C.M."/>
            <person name="Munderloh U."/>
            <person name="Dunning-Hotopp J.C."/>
        </authorList>
    </citation>
    <scope>NUCLEOTIDE SEQUENCE [LARGE SCALE GENOMIC DNA]</scope>
    <source>
        <strain evidence="1 2">CRT53-1</strain>
    </source>
</reference>
<name>A0A0F3PTX7_ANAPH</name>
<organism evidence="1 2">
    <name type="scientific">Anaplasma phagocytophilum str. CRT53-1</name>
    <dbReference type="NCBI Taxonomy" id="1359157"/>
    <lineage>
        <taxon>Bacteria</taxon>
        <taxon>Pseudomonadati</taxon>
        <taxon>Pseudomonadota</taxon>
        <taxon>Alphaproteobacteria</taxon>
        <taxon>Rickettsiales</taxon>
        <taxon>Anaplasmataceae</taxon>
        <taxon>Anaplasma</taxon>
        <taxon>phagocytophilum group</taxon>
    </lineage>
</organism>
<accession>A0A0F3PTX7</accession>
<dbReference type="EMBL" id="LAOD01000026">
    <property type="protein sequence ID" value="KJV83780.1"/>
    <property type="molecule type" value="Genomic_DNA"/>
</dbReference>
<dbReference type="Proteomes" id="UP000033722">
    <property type="component" value="Unassembled WGS sequence"/>
</dbReference>
<dbReference type="AlphaFoldDB" id="A0A0F3PTX7"/>
<comment type="caution">
    <text evidence="1">The sequence shown here is derived from an EMBL/GenBank/DDBJ whole genome shotgun (WGS) entry which is preliminary data.</text>
</comment>
<protein>
    <submittedName>
        <fullName evidence="1">Uncharacterized protein</fullName>
    </submittedName>
</protein>
<evidence type="ECO:0000313" key="2">
    <source>
        <dbReference type="Proteomes" id="UP000033722"/>
    </source>
</evidence>
<dbReference type="PATRIC" id="fig|1359157.3.peg.1108"/>
<sequence>MRLIEKKEERTKLWRILGVRELTFCLGAVLAKDNTDVNRYVTPE</sequence>
<gene>
    <name evidence="1" type="ORF">APHCRT_1262</name>
</gene>
<evidence type="ECO:0000313" key="1">
    <source>
        <dbReference type="EMBL" id="KJV83780.1"/>
    </source>
</evidence>